<evidence type="ECO:0000256" key="8">
    <source>
        <dbReference type="PROSITE-ProRule" id="PRU01360"/>
    </source>
</evidence>
<evidence type="ECO:0000256" key="6">
    <source>
        <dbReference type="ARBA" id="ARBA00023136"/>
    </source>
</evidence>
<dbReference type="InterPro" id="IPR000531">
    <property type="entry name" value="Beta-barrel_TonB"/>
</dbReference>
<evidence type="ECO:0000256" key="9">
    <source>
        <dbReference type="RuleBase" id="RU003357"/>
    </source>
</evidence>
<evidence type="ECO:0000256" key="3">
    <source>
        <dbReference type="ARBA" id="ARBA00022452"/>
    </source>
</evidence>
<dbReference type="InterPro" id="IPR036942">
    <property type="entry name" value="Beta-barrel_TonB_sf"/>
</dbReference>
<dbReference type="PANTHER" id="PTHR47234">
    <property type="match status" value="1"/>
</dbReference>
<evidence type="ECO:0000256" key="5">
    <source>
        <dbReference type="ARBA" id="ARBA00023077"/>
    </source>
</evidence>
<evidence type="ECO:0000256" key="10">
    <source>
        <dbReference type="SAM" id="SignalP"/>
    </source>
</evidence>
<dbReference type="InterPro" id="IPR037066">
    <property type="entry name" value="Plug_dom_sf"/>
</dbReference>
<dbReference type="SUPFAM" id="SSF56935">
    <property type="entry name" value="Porins"/>
    <property type="match status" value="1"/>
</dbReference>
<comment type="subcellular location">
    <subcellularLocation>
        <location evidence="1 8">Cell outer membrane</location>
        <topology evidence="1 8">Multi-pass membrane protein</topology>
    </subcellularLocation>
</comment>
<dbReference type="PANTHER" id="PTHR47234:SF1">
    <property type="entry name" value="TONB-DEPENDENT RECEPTOR"/>
    <property type="match status" value="1"/>
</dbReference>
<keyword evidence="14" id="KW-1185">Reference proteome</keyword>
<dbReference type="Pfam" id="PF00593">
    <property type="entry name" value="TonB_dep_Rec_b-barrel"/>
    <property type="match status" value="1"/>
</dbReference>
<feature type="domain" description="TonB-dependent receptor plug" evidence="12">
    <location>
        <begin position="82"/>
        <end position="204"/>
    </location>
</feature>
<keyword evidence="13" id="KW-0675">Receptor</keyword>
<keyword evidence="4 8" id="KW-0812">Transmembrane</keyword>
<sequence>MQTSNRFQLSALTLALYGLSSVAIAADNPQTDNIEVQNRINKTQVSHKKDLTKTNDITSEAVERIEVTGSRLQYGNMTSRELVIDAEEIKARGVTSVEELIRTLPQNLASIGSITNERTRGPLADRDQASVGRLGSLGVSAANLGGVGAGQTLVLINGRRIAGAAGIEDGFVNLNGIPLSAIERVEISLDGASAIYGADAMGGVINFILRSNFSGSTISLQHEESANDADNSRISLFSGHTWTSGNVSLSVEHSKRDPVNNYKSGFTTLDYSDYYDDINYDFRQFTNGLQPGLIQYGMYDADGNWISTGIKLPNGTNGRPDIADFVPLTDDDKLDYVPKYAGPKSNSTSVTLNAEQKLTEHFSTFFNGMYTRGDYSRELTYNTQALELSMAPGQYYNPFPSGYFAQYTYADYATVQYRPADEVATGVLPSGRIKSTKTQWNFNWGLSYEFNRETKLDFVYSKSGSSSKGDDYSLSSMVSYLADPNSASGMACYNGAIAEGSYTDAELEYYQGVFDKQCLALTSNDPNIAFNPWKSTAESSGGSIMDFYVRNDTDTRSSSMDNYELRLNGAAFELPAGKIYYAVGAEWHDSGVSSKEVKKFTGNEVSRDMYALFGEMSIPVFSRKFNIPGAHTLTLSLAARRDMTKTKGAIGTVDGAVYEPGVPLVYGDNTFARTTPSLGFYWEPIPEVSVRGRWSEGFKAPNYTAMFNLAGTITYPTTINNDPYYDCTAHNDCQYDFGSFKGYAAESYLAPNPDLKPETSTQESLGLGWTPSGMLAGLSVNIDYQRTKRKNEYGDLSDIFELVPTEDRLALELFYVRDETGRVIQQRQMQFNMASSEFESITYEVGYYFDTAYGSFEPKITYLDNLTMESQAFAGGEKISRLGTIGGVDDYKINGQLRYYYGDLTASLYAYYLPSYINDSMTSRSNGAIFGDQYNRKVDSYLWFDLTASYQITNSLRVNFAGRNILDSTPSFTVVENRPYDTSRYNAAGRTFSVEVQYEF</sequence>
<evidence type="ECO:0000259" key="11">
    <source>
        <dbReference type="Pfam" id="PF00593"/>
    </source>
</evidence>
<feature type="domain" description="TonB-dependent receptor-like beta-barrel" evidence="11">
    <location>
        <begin position="547"/>
        <end position="965"/>
    </location>
</feature>
<dbReference type="InterPro" id="IPR039426">
    <property type="entry name" value="TonB-dep_rcpt-like"/>
</dbReference>
<feature type="chain" id="PRO_5045562986" evidence="10">
    <location>
        <begin position="26"/>
        <end position="1000"/>
    </location>
</feature>
<dbReference type="Proteomes" id="UP001201549">
    <property type="component" value="Unassembled WGS sequence"/>
</dbReference>
<evidence type="ECO:0000313" key="14">
    <source>
        <dbReference type="Proteomes" id="UP001201549"/>
    </source>
</evidence>
<keyword evidence="5 9" id="KW-0798">TonB box</keyword>
<evidence type="ECO:0000313" key="13">
    <source>
        <dbReference type="EMBL" id="MCS4554904.1"/>
    </source>
</evidence>
<feature type="signal peptide" evidence="10">
    <location>
        <begin position="1"/>
        <end position="25"/>
    </location>
</feature>
<comment type="caution">
    <text evidence="13">The sequence shown here is derived from an EMBL/GenBank/DDBJ whole genome shotgun (WGS) entry which is preliminary data.</text>
</comment>
<organism evidence="13 14">
    <name type="scientific">Shewanella electrica</name>
    <dbReference type="NCBI Taxonomy" id="515560"/>
    <lineage>
        <taxon>Bacteria</taxon>
        <taxon>Pseudomonadati</taxon>
        <taxon>Pseudomonadota</taxon>
        <taxon>Gammaproteobacteria</taxon>
        <taxon>Alteromonadales</taxon>
        <taxon>Shewanellaceae</taxon>
        <taxon>Shewanella</taxon>
    </lineage>
</organism>
<keyword evidence="6 8" id="KW-0472">Membrane</keyword>
<keyword evidence="3 8" id="KW-1134">Transmembrane beta strand</keyword>
<accession>A0ABT2FFB0</accession>
<dbReference type="RefSeq" id="WP_238894222.1">
    <property type="nucleotide sequence ID" value="NZ_JAKOGG010000001.1"/>
</dbReference>
<proteinExistence type="inferred from homology"/>
<evidence type="ECO:0000256" key="1">
    <source>
        <dbReference type="ARBA" id="ARBA00004571"/>
    </source>
</evidence>
<comment type="similarity">
    <text evidence="8 9">Belongs to the TonB-dependent receptor family.</text>
</comment>
<reference evidence="14" key="1">
    <citation type="submission" date="2023-07" db="EMBL/GenBank/DDBJ databases">
        <title>Shewanella mangrovi sp. nov., an acetaldehyde- degrading bacterium isolated from mangrove sediment.</title>
        <authorList>
            <person name="Liu Y."/>
        </authorList>
    </citation>
    <scope>NUCLEOTIDE SEQUENCE [LARGE SCALE GENOMIC DNA]</scope>
    <source>
        <strain evidence="14">C32</strain>
    </source>
</reference>
<keyword evidence="7 8" id="KW-0998">Cell outer membrane</keyword>
<dbReference type="InterPro" id="IPR012910">
    <property type="entry name" value="Plug_dom"/>
</dbReference>
<dbReference type="Gene3D" id="2.170.130.10">
    <property type="entry name" value="TonB-dependent receptor, plug domain"/>
    <property type="match status" value="1"/>
</dbReference>
<dbReference type="Pfam" id="PF07715">
    <property type="entry name" value="Plug"/>
    <property type="match status" value="1"/>
</dbReference>
<keyword evidence="2 8" id="KW-0813">Transport</keyword>
<evidence type="ECO:0000259" key="12">
    <source>
        <dbReference type="Pfam" id="PF07715"/>
    </source>
</evidence>
<name>A0ABT2FFB0_9GAMM</name>
<protein>
    <submittedName>
        <fullName evidence="13">TonB-dependent receptor</fullName>
    </submittedName>
</protein>
<evidence type="ECO:0000256" key="4">
    <source>
        <dbReference type="ARBA" id="ARBA00022692"/>
    </source>
</evidence>
<gene>
    <name evidence="13" type="ORF">L9G74_00450</name>
</gene>
<evidence type="ECO:0000256" key="2">
    <source>
        <dbReference type="ARBA" id="ARBA00022448"/>
    </source>
</evidence>
<dbReference type="Gene3D" id="2.40.170.20">
    <property type="entry name" value="TonB-dependent receptor, beta-barrel domain"/>
    <property type="match status" value="1"/>
</dbReference>
<dbReference type="PROSITE" id="PS52016">
    <property type="entry name" value="TONB_DEPENDENT_REC_3"/>
    <property type="match status" value="1"/>
</dbReference>
<dbReference type="EMBL" id="JAKOGG010000001">
    <property type="protein sequence ID" value="MCS4554904.1"/>
    <property type="molecule type" value="Genomic_DNA"/>
</dbReference>
<evidence type="ECO:0000256" key="7">
    <source>
        <dbReference type="ARBA" id="ARBA00023237"/>
    </source>
</evidence>
<keyword evidence="10" id="KW-0732">Signal</keyword>